<dbReference type="EMBL" id="GGEC01069112">
    <property type="protein sequence ID" value="MBX49596.1"/>
    <property type="molecule type" value="Transcribed_RNA"/>
</dbReference>
<dbReference type="AlphaFoldDB" id="A0A2P2P489"/>
<organism evidence="1">
    <name type="scientific">Rhizophora mucronata</name>
    <name type="common">Asiatic mangrove</name>
    <dbReference type="NCBI Taxonomy" id="61149"/>
    <lineage>
        <taxon>Eukaryota</taxon>
        <taxon>Viridiplantae</taxon>
        <taxon>Streptophyta</taxon>
        <taxon>Embryophyta</taxon>
        <taxon>Tracheophyta</taxon>
        <taxon>Spermatophyta</taxon>
        <taxon>Magnoliopsida</taxon>
        <taxon>eudicotyledons</taxon>
        <taxon>Gunneridae</taxon>
        <taxon>Pentapetalae</taxon>
        <taxon>rosids</taxon>
        <taxon>fabids</taxon>
        <taxon>Malpighiales</taxon>
        <taxon>Rhizophoraceae</taxon>
        <taxon>Rhizophora</taxon>
    </lineage>
</organism>
<reference evidence="1" key="1">
    <citation type="submission" date="2018-02" db="EMBL/GenBank/DDBJ databases">
        <title>Rhizophora mucronata_Transcriptome.</title>
        <authorList>
            <person name="Meera S.P."/>
            <person name="Sreeshan A."/>
            <person name="Augustine A."/>
        </authorList>
    </citation>
    <scope>NUCLEOTIDE SEQUENCE</scope>
    <source>
        <tissue evidence="1">Leaf</tissue>
    </source>
</reference>
<protein>
    <submittedName>
        <fullName evidence="1">Uncharacterized protein</fullName>
    </submittedName>
</protein>
<sequence>MNIFSTKFIESIPFLLLIYFLTKRTDMQRGPFSFFLGLFFNPKTPRSINLPT</sequence>
<name>A0A2P2P489_RHIMU</name>
<evidence type="ECO:0000313" key="1">
    <source>
        <dbReference type="EMBL" id="MBX49596.1"/>
    </source>
</evidence>
<accession>A0A2P2P489</accession>
<proteinExistence type="predicted"/>